<keyword evidence="7 11" id="KW-0406">Ion transport</keyword>
<sequence length="228" mass="25778">MEIVDLEKFYNNETKNFCGTSDGKCIDTNVDIQLHKPDDNFINNAKIINHQAVVSRQTSLDLPEKPTYLYPHSLSVFSRGETDNTTNLNSLKKRRASRLNSNMGNSTKEDEEQDTAGGILARYVERASVPGLAYLYTSRTRLARLAWCAMLLVTLCSLTLHMFYLVDTYLSYQKHSQVSLGFDSLQFPAITFCNVNPARNSRLKLGSEELQSLVQKINPEQLTKQMVG</sequence>
<name>A0AAV3YSV0_9GAST</name>
<dbReference type="GO" id="GO:0016020">
    <property type="term" value="C:membrane"/>
    <property type="evidence" value="ECO:0007669"/>
    <property type="project" value="UniProtKB-SubCell"/>
</dbReference>
<keyword evidence="9 11" id="KW-0739">Sodium transport</keyword>
<dbReference type="GO" id="GO:0005272">
    <property type="term" value="F:sodium channel activity"/>
    <property type="evidence" value="ECO:0007669"/>
    <property type="project" value="UniProtKB-KW"/>
</dbReference>
<evidence type="ECO:0000256" key="3">
    <source>
        <dbReference type="ARBA" id="ARBA00022461"/>
    </source>
</evidence>
<evidence type="ECO:0000256" key="11">
    <source>
        <dbReference type="RuleBase" id="RU000679"/>
    </source>
</evidence>
<feature type="region of interest" description="Disordered" evidence="12">
    <location>
        <begin position="93"/>
        <end position="113"/>
    </location>
</feature>
<keyword evidence="15" id="KW-1185">Reference proteome</keyword>
<dbReference type="InterPro" id="IPR001873">
    <property type="entry name" value="ENaC"/>
</dbReference>
<comment type="subcellular location">
    <subcellularLocation>
        <location evidence="1">Membrane</location>
        <topology evidence="1">Multi-pass membrane protein</topology>
    </subcellularLocation>
</comment>
<dbReference type="Proteomes" id="UP000735302">
    <property type="component" value="Unassembled WGS sequence"/>
</dbReference>
<dbReference type="AlphaFoldDB" id="A0AAV3YSV0"/>
<evidence type="ECO:0000256" key="10">
    <source>
        <dbReference type="ARBA" id="ARBA00023303"/>
    </source>
</evidence>
<evidence type="ECO:0000256" key="12">
    <source>
        <dbReference type="SAM" id="MobiDB-lite"/>
    </source>
</evidence>
<keyword evidence="10 11" id="KW-0407">Ion channel</keyword>
<reference evidence="14 15" key="1">
    <citation type="journal article" date="2021" name="Elife">
        <title>Chloroplast acquisition without the gene transfer in kleptoplastic sea slugs, Plakobranchus ocellatus.</title>
        <authorList>
            <person name="Maeda T."/>
            <person name="Takahashi S."/>
            <person name="Yoshida T."/>
            <person name="Shimamura S."/>
            <person name="Takaki Y."/>
            <person name="Nagai Y."/>
            <person name="Toyoda A."/>
            <person name="Suzuki Y."/>
            <person name="Arimoto A."/>
            <person name="Ishii H."/>
            <person name="Satoh N."/>
            <person name="Nishiyama T."/>
            <person name="Hasebe M."/>
            <person name="Maruyama T."/>
            <person name="Minagawa J."/>
            <person name="Obokata J."/>
            <person name="Shigenobu S."/>
        </authorList>
    </citation>
    <scope>NUCLEOTIDE SEQUENCE [LARGE SCALE GENOMIC DNA]</scope>
</reference>
<keyword evidence="5 13" id="KW-1133">Transmembrane helix</keyword>
<evidence type="ECO:0000256" key="6">
    <source>
        <dbReference type="ARBA" id="ARBA00023053"/>
    </source>
</evidence>
<evidence type="ECO:0000256" key="5">
    <source>
        <dbReference type="ARBA" id="ARBA00022989"/>
    </source>
</evidence>
<keyword evidence="8 13" id="KW-0472">Membrane</keyword>
<keyword evidence="6" id="KW-0915">Sodium</keyword>
<evidence type="ECO:0000256" key="2">
    <source>
        <dbReference type="ARBA" id="ARBA00022448"/>
    </source>
</evidence>
<protein>
    <submittedName>
        <fullName evidence="14">Amiloride-sensitive sodium channel subunit beta</fullName>
    </submittedName>
</protein>
<dbReference type="Pfam" id="PF00858">
    <property type="entry name" value="ASC"/>
    <property type="match status" value="1"/>
</dbReference>
<dbReference type="EMBL" id="BLXT01001415">
    <property type="protein sequence ID" value="GFN85509.1"/>
    <property type="molecule type" value="Genomic_DNA"/>
</dbReference>
<proteinExistence type="inferred from homology"/>
<keyword evidence="4 11" id="KW-0812">Transmembrane</keyword>
<feature type="transmembrane region" description="Helical" evidence="13">
    <location>
        <begin position="145"/>
        <end position="166"/>
    </location>
</feature>
<evidence type="ECO:0000256" key="9">
    <source>
        <dbReference type="ARBA" id="ARBA00023201"/>
    </source>
</evidence>
<evidence type="ECO:0000256" key="8">
    <source>
        <dbReference type="ARBA" id="ARBA00023136"/>
    </source>
</evidence>
<evidence type="ECO:0000256" key="7">
    <source>
        <dbReference type="ARBA" id="ARBA00023065"/>
    </source>
</evidence>
<evidence type="ECO:0000313" key="14">
    <source>
        <dbReference type="EMBL" id="GFN85509.1"/>
    </source>
</evidence>
<evidence type="ECO:0000313" key="15">
    <source>
        <dbReference type="Proteomes" id="UP000735302"/>
    </source>
</evidence>
<evidence type="ECO:0000256" key="1">
    <source>
        <dbReference type="ARBA" id="ARBA00004141"/>
    </source>
</evidence>
<gene>
    <name evidence="14" type="ORF">PoB_001201500</name>
</gene>
<organism evidence="14 15">
    <name type="scientific">Plakobranchus ocellatus</name>
    <dbReference type="NCBI Taxonomy" id="259542"/>
    <lineage>
        <taxon>Eukaryota</taxon>
        <taxon>Metazoa</taxon>
        <taxon>Spiralia</taxon>
        <taxon>Lophotrochozoa</taxon>
        <taxon>Mollusca</taxon>
        <taxon>Gastropoda</taxon>
        <taxon>Heterobranchia</taxon>
        <taxon>Euthyneura</taxon>
        <taxon>Panpulmonata</taxon>
        <taxon>Sacoglossa</taxon>
        <taxon>Placobranchoidea</taxon>
        <taxon>Plakobranchidae</taxon>
        <taxon>Plakobranchus</taxon>
    </lineage>
</organism>
<comment type="caution">
    <text evidence="14">The sequence shown here is derived from an EMBL/GenBank/DDBJ whole genome shotgun (WGS) entry which is preliminary data.</text>
</comment>
<evidence type="ECO:0000256" key="4">
    <source>
        <dbReference type="ARBA" id="ARBA00022692"/>
    </source>
</evidence>
<keyword evidence="2 11" id="KW-0813">Transport</keyword>
<accession>A0AAV3YSV0</accession>
<evidence type="ECO:0000256" key="13">
    <source>
        <dbReference type="SAM" id="Phobius"/>
    </source>
</evidence>
<keyword evidence="3 11" id="KW-0894">Sodium channel</keyword>
<comment type="similarity">
    <text evidence="11">Belongs to the amiloride-sensitive sodium channel (TC 1.A.6) family.</text>
</comment>